<dbReference type="EMBL" id="CP021659">
    <property type="protein sequence ID" value="AWK14240.1"/>
    <property type="molecule type" value="Genomic_DNA"/>
</dbReference>
<dbReference type="KEGG" id="fsm:CCS41_06760"/>
<organism evidence="2 3">
    <name type="scientific">Candidatus Fukatsuia symbiotica</name>
    <dbReference type="NCBI Taxonomy" id="1878942"/>
    <lineage>
        <taxon>Bacteria</taxon>
        <taxon>Pseudomonadati</taxon>
        <taxon>Pseudomonadota</taxon>
        <taxon>Gammaproteobacteria</taxon>
        <taxon>Enterobacterales</taxon>
        <taxon>Yersiniaceae</taxon>
        <taxon>Candidatus Fukatsuia</taxon>
    </lineage>
</organism>
<evidence type="ECO:0000313" key="2">
    <source>
        <dbReference type="EMBL" id="AWK14240.1"/>
    </source>
</evidence>
<accession>A0A2U8I4Z9</accession>
<keyword evidence="3" id="KW-1185">Reference proteome</keyword>
<protein>
    <recommendedName>
        <fullName evidence="4">Lipoprotein</fullName>
    </recommendedName>
</protein>
<evidence type="ECO:0000313" key="3">
    <source>
        <dbReference type="Proteomes" id="UP000261875"/>
    </source>
</evidence>
<dbReference type="NCBIfam" id="NF008637">
    <property type="entry name" value="PRK11627.1"/>
    <property type="match status" value="1"/>
</dbReference>
<evidence type="ECO:0008006" key="4">
    <source>
        <dbReference type="Google" id="ProtNLM"/>
    </source>
</evidence>
<name>A0A2U8I4Z9_9GAMM</name>
<reference evidence="2 3" key="1">
    <citation type="submission" date="2017-05" db="EMBL/GenBank/DDBJ databases">
        <title>Genome sequence of Candidatus Fukatsuia symbiotica and Candidatus Hamiltonella defensa from Acyrthosiphon pisum strain 5D.</title>
        <authorList>
            <person name="Patel V.A."/>
            <person name="Chevignon G."/>
            <person name="Russell J.A."/>
            <person name="Oliver K.M."/>
        </authorList>
    </citation>
    <scope>NUCLEOTIDE SEQUENCE [LARGE SCALE GENOMIC DNA]</scope>
    <source>
        <strain evidence="2 3">5D</strain>
    </source>
</reference>
<dbReference type="Proteomes" id="UP000261875">
    <property type="component" value="Chromosome"/>
</dbReference>
<sequence>MLKKLTSPLLAVCILTGCASGDSTLNIAPKVVLPQKDPALMAITISINGADQRQDVALAKVNRDGKLVALTASRDVRFLLQEALERQMISRGYMVSGDGLVGLQIIVNYLHAEVQEGNLRHNITTKADVSIIAQGRNGSQQTKNYRSTYNVQGPFSATNEKISDAVNAVLSDVIADMSQDTSISSFIKQNARSQL</sequence>
<dbReference type="PROSITE" id="PS51257">
    <property type="entry name" value="PROKAR_LIPOPROTEIN"/>
    <property type="match status" value="1"/>
</dbReference>
<dbReference type="RefSeq" id="WP_072550821.1">
    <property type="nucleotide sequence ID" value="NZ_CP021659.1"/>
</dbReference>
<feature type="chain" id="PRO_5016057964" description="Lipoprotein" evidence="1">
    <location>
        <begin position="20"/>
        <end position="195"/>
    </location>
</feature>
<dbReference type="Pfam" id="PF03923">
    <property type="entry name" value="Lipoprotein_16"/>
    <property type="match status" value="1"/>
</dbReference>
<dbReference type="STRING" id="1878942.GCA_900128755_01589"/>
<dbReference type="InterPro" id="IPR005619">
    <property type="entry name" value="Uncharacterised_YajG"/>
</dbReference>
<gene>
    <name evidence="2" type="ORF">CCS41_06760</name>
</gene>
<feature type="signal peptide" evidence="1">
    <location>
        <begin position="1"/>
        <end position="19"/>
    </location>
</feature>
<proteinExistence type="predicted"/>
<keyword evidence="1" id="KW-0732">Signal</keyword>
<dbReference type="AlphaFoldDB" id="A0A2U8I4Z9"/>
<dbReference type="OrthoDB" id="6064766at2"/>
<evidence type="ECO:0000256" key="1">
    <source>
        <dbReference type="SAM" id="SignalP"/>
    </source>
</evidence>